<dbReference type="InterPro" id="IPR036661">
    <property type="entry name" value="Luciferase-like_sf"/>
</dbReference>
<name>A0A1X1PLL4_9BURK</name>
<keyword evidence="3" id="KW-0560">Oxidoreductase</keyword>
<dbReference type="Pfam" id="PF00296">
    <property type="entry name" value="Bac_luciferase"/>
    <property type="match status" value="1"/>
</dbReference>
<proteinExistence type="predicted"/>
<evidence type="ECO:0000313" key="8">
    <source>
        <dbReference type="Proteomes" id="UP000193146"/>
    </source>
</evidence>
<evidence type="ECO:0000313" key="7">
    <source>
        <dbReference type="EMBL" id="ORT87888.1"/>
    </source>
</evidence>
<sequence length="324" mass="34922">MPTSLDKLTTGGFSIGIELPLDNDWSPAGDAKRQHDGRRPGVPSLEFHAKLAQLADTLGFRALWVRDVPLYDPSFGDAAQVFETFSYLGYLAGITNDILLGTAAVVLPLREPLLTLKSAATIQELSGGRLLLGVASGDRPVEYPLFGRDFASRGANFRDQIALLRDGARGHLPPGLDVLPAARSPVPLLVAGLAQQTPAWIGEHMDGCLAYPGSPDDHLHRVANWRAVAGDKPYVSFIHLDLAEDPHEPLQRHRFGARAGRIALTEELAAMRDAGVQHIGLHFRRNRRPLDETMAEIAADVLPVFHANANADAAPGTKARTGTA</sequence>
<dbReference type="EMBL" id="NBYX01000002">
    <property type="protein sequence ID" value="ORT87888.1"/>
    <property type="molecule type" value="Genomic_DNA"/>
</dbReference>
<organism evidence="7 8">
    <name type="scientific">Burkholderia puraquae</name>
    <dbReference type="NCBI Taxonomy" id="1904757"/>
    <lineage>
        <taxon>Bacteria</taxon>
        <taxon>Pseudomonadati</taxon>
        <taxon>Pseudomonadota</taxon>
        <taxon>Betaproteobacteria</taxon>
        <taxon>Burkholderiales</taxon>
        <taxon>Burkholderiaceae</taxon>
        <taxon>Burkholderia</taxon>
        <taxon>Burkholderia cepacia complex</taxon>
    </lineage>
</organism>
<dbReference type="PANTHER" id="PTHR30011:SF16">
    <property type="entry name" value="C2H2 FINGER DOMAIN TRANSCRIPTION FACTOR (EUROFUNG)-RELATED"/>
    <property type="match status" value="1"/>
</dbReference>
<dbReference type="RefSeq" id="WP_085037991.1">
    <property type="nucleotide sequence ID" value="NZ_CADIKG010000002.1"/>
</dbReference>
<evidence type="ECO:0000259" key="5">
    <source>
        <dbReference type="Pfam" id="PF00296"/>
    </source>
</evidence>
<dbReference type="InterPro" id="IPR051260">
    <property type="entry name" value="Diverse_substr_monoxygenases"/>
</dbReference>
<keyword evidence="8" id="KW-1185">Reference proteome</keyword>
<dbReference type="GO" id="GO:0004497">
    <property type="term" value="F:monooxygenase activity"/>
    <property type="evidence" value="ECO:0007669"/>
    <property type="project" value="UniProtKB-KW"/>
</dbReference>
<dbReference type="NCBIfam" id="TIGR03571">
    <property type="entry name" value="lucif_BA3436"/>
    <property type="match status" value="1"/>
</dbReference>
<dbReference type="AlphaFoldDB" id="A0A1X1PLL4"/>
<dbReference type="InterPro" id="IPR011251">
    <property type="entry name" value="Luciferase-like_dom"/>
</dbReference>
<feature type="domain" description="Luciferase-like" evidence="5">
    <location>
        <begin position="36"/>
        <end position="229"/>
    </location>
</feature>
<protein>
    <submittedName>
        <fullName evidence="7">LLM class oxidoreductase</fullName>
    </submittedName>
</protein>
<keyword evidence="4" id="KW-0503">Monooxygenase</keyword>
<keyword evidence="2" id="KW-0288">FMN</keyword>
<dbReference type="SUPFAM" id="SSF51679">
    <property type="entry name" value="Bacterial luciferase-like"/>
    <property type="match status" value="1"/>
</dbReference>
<dbReference type="Proteomes" id="UP000193146">
    <property type="component" value="Unassembled WGS sequence"/>
</dbReference>
<dbReference type="CDD" id="cd01097">
    <property type="entry name" value="Tetrahydromethanopterin_reductase"/>
    <property type="match status" value="1"/>
</dbReference>
<dbReference type="PANTHER" id="PTHR30011">
    <property type="entry name" value="ALKANESULFONATE MONOOXYGENASE-RELATED"/>
    <property type="match status" value="1"/>
</dbReference>
<reference evidence="6 9" key="2">
    <citation type="submission" date="2020-04" db="EMBL/GenBank/DDBJ databases">
        <authorList>
            <person name="De Canck E."/>
        </authorList>
    </citation>
    <scope>NUCLEOTIDE SEQUENCE [LARGE SCALE GENOMIC DNA]</scope>
    <source>
        <strain evidence="6 9">LMG 29660</strain>
    </source>
</reference>
<dbReference type="Gene3D" id="3.20.20.30">
    <property type="entry name" value="Luciferase-like domain"/>
    <property type="match status" value="1"/>
</dbReference>
<evidence type="ECO:0000256" key="3">
    <source>
        <dbReference type="ARBA" id="ARBA00023002"/>
    </source>
</evidence>
<dbReference type="InterPro" id="IPR020020">
    <property type="entry name" value="Luciferase-type_oxidoreductase"/>
</dbReference>
<dbReference type="GO" id="GO:0016705">
    <property type="term" value="F:oxidoreductase activity, acting on paired donors, with incorporation or reduction of molecular oxygen"/>
    <property type="evidence" value="ECO:0007669"/>
    <property type="project" value="InterPro"/>
</dbReference>
<evidence type="ECO:0000313" key="6">
    <source>
        <dbReference type="EMBL" id="CAB3751550.1"/>
    </source>
</evidence>
<evidence type="ECO:0000256" key="2">
    <source>
        <dbReference type="ARBA" id="ARBA00022643"/>
    </source>
</evidence>
<keyword evidence="1" id="KW-0285">Flavoprotein</keyword>
<reference evidence="7 8" key="1">
    <citation type="submission" date="2017-04" db="EMBL/GenBank/DDBJ databases">
        <title>Burkholderia puraquae sp. nov., a novel Burkholderia cepacia complex species from hospital setting samples.</title>
        <authorList>
            <person name="Martina P."/>
            <person name="Leguizamon M."/>
            <person name="Prieto C."/>
            <person name="Sousa S."/>
            <person name="Montanaro P."/>
            <person name="Draghi W."/>
            <person name="Staembler M."/>
            <person name="Bettiol M."/>
            <person name="Figoli C."/>
            <person name="Palau J."/>
            <person name="Alvarez F."/>
            <person name="Benetti S."/>
            <person name="Anchat E."/>
            <person name="Vescina C."/>
            <person name="Ferreras J."/>
            <person name="Lasch P."/>
            <person name="Lagares A."/>
            <person name="Zorreguieta A."/>
            <person name="Yantorno O."/>
            <person name="Bosch A."/>
        </authorList>
    </citation>
    <scope>NUCLEOTIDE SEQUENCE [LARGE SCALE GENOMIC DNA]</scope>
    <source>
        <strain evidence="7 8">CAMPA 1040</strain>
    </source>
</reference>
<dbReference type="Proteomes" id="UP000494135">
    <property type="component" value="Unassembled WGS sequence"/>
</dbReference>
<gene>
    <name evidence="7" type="ORF">B7G54_04460</name>
    <name evidence="6" type="ORF">LMG29660_01636</name>
</gene>
<evidence type="ECO:0000313" key="9">
    <source>
        <dbReference type="Proteomes" id="UP000494135"/>
    </source>
</evidence>
<dbReference type="EMBL" id="CADIKG010000002">
    <property type="protein sequence ID" value="CAB3751550.1"/>
    <property type="molecule type" value="Genomic_DNA"/>
</dbReference>
<evidence type="ECO:0000256" key="4">
    <source>
        <dbReference type="ARBA" id="ARBA00023033"/>
    </source>
</evidence>
<evidence type="ECO:0000256" key="1">
    <source>
        <dbReference type="ARBA" id="ARBA00022630"/>
    </source>
</evidence>
<accession>A0A1X1PLL4</accession>
<dbReference type="OrthoDB" id="7239898at2"/>